<dbReference type="PROSITE" id="PS00042">
    <property type="entry name" value="HTH_CRP_1"/>
    <property type="match status" value="1"/>
</dbReference>
<sequence length="248" mass="27592">MMTPSLRKQHERCADCGIRNRAVCSYCGPQELGLLDTIKFYRSYDPGQEIVAAGEQTDFLGSVVEGVVSLSKTMPDGRRQMVGLMFASDFVGRPMRPIAPYDAVAVTPVRLCLFNRGRFERLLKDTPVLEKRLLEMTLDELDAARDWMLLLGRKSAREKIASFLAILARRAASADNVDADDGFFFDLPLTREQMADYLGLTIETVSRQITALKKDGVVEFPDARRCRVPDFVALLDAAGEDSDGGMID</sequence>
<dbReference type="SUPFAM" id="SSF46785">
    <property type="entry name" value="Winged helix' DNA-binding domain"/>
    <property type="match status" value="1"/>
</dbReference>
<organism evidence="6 7">
    <name type="scientific">Thermohalobaculum xanthum</name>
    <dbReference type="NCBI Taxonomy" id="2753746"/>
    <lineage>
        <taxon>Bacteria</taxon>
        <taxon>Pseudomonadati</taxon>
        <taxon>Pseudomonadota</taxon>
        <taxon>Alphaproteobacteria</taxon>
        <taxon>Rhodobacterales</taxon>
        <taxon>Paracoccaceae</taxon>
        <taxon>Thermohalobaculum</taxon>
    </lineage>
</organism>
<dbReference type="InterPro" id="IPR014710">
    <property type="entry name" value="RmlC-like_jellyroll"/>
</dbReference>
<dbReference type="InterPro" id="IPR050397">
    <property type="entry name" value="Env_Response_Regulators"/>
</dbReference>
<dbReference type="SUPFAM" id="SSF51206">
    <property type="entry name" value="cAMP-binding domain-like"/>
    <property type="match status" value="1"/>
</dbReference>
<dbReference type="AlphaFoldDB" id="A0A8J7M6I5"/>
<dbReference type="InterPro" id="IPR036388">
    <property type="entry name" value="WH-like_DNA-bd_sf"/>
</dbReference>
<accession>A0A8J7M6I5</accession>
<evidence type="ECO:0000259" key="5">
    <source>
        <dbReference type="PROSITE" id="PS51063"/>
    </source>
</evidence>
<feature type="domain" description="Cyclic nucleotide-binding" evidence="4">
    <location>
        <begin position="42"/>
        <end position="140"/>
    </location>
</feature>
<feature type="domain" description="HTH crp-type" evidence="5">
    <location>
        <begin position="154"/>
        <end position="232"/>
    </location>
</feature>
<dbReference type="Proteomes" id="UP000655420">
    <property type="component" value="Unassembled WGS sequence"/>
</dbReference>
<dbReference type="RefSeq" id="WP_200609477.1">
    <property type="nucleotide sequence ID" value="NZ_JAEHHL010000004.1"/>
</dbReference>
<dbReference type="InterPro" id="IPR018490">
    <property type="entry name" value="cNMP-bd_dom_sf"/>
</dbReference>
<keyword evidence="2" id="KW-0238">DNA-binding</keyword>
<evidence type="ECO:0000313" key="7">
    <source>
        <dbReference type="Proteomes" id="UP000655420"/>
    </source>
</evidence>
<dbReference type="Pfam" id="PF13545">
    <property type="entry name" value="HTH_Crp_2"/>
    <property type="match status" value="1"/>
</dbReference>
<dbReference type="GO" id="GO:0005829">
    <property type="term" value="C:cytosol"/>
    <property type="evidence" value="ECO:0007669"/>
    <property type="project" value="TreeGrafter"/>
</dbReference>
<keyword evidence="1" id="KW-0805">Transcription regulation</keyword>
<evidence type="ECO:0000256" key="2">
    <source>
        <dbReference type="ARBA" id="ARBA00023125"/>
    </source>
</evidence>
<evidence type="ECO:0000313" key="6">
    <source>
        <dbReference type="EMBL" id="MBK0399156.1"/>
    </source>
</evidence>
<dbReference type="SMART" id="SM00419">
    <property type="entry name" value="HTH_CRP"/>
    <property type="match status" value="1"/>
</dbReference>
<keyword evidence="3" id="KW-0804">Transcription</keyword>
<dbReference type="Gene3D" id="1.10.10.10">
    <property type="entry name" value="Winged helix-like DNA-binding domain superfamily/Winged helix DNA-binding domain"/>
    <property type="match status" value="1"/>
</dbReference>
<dbReference type="InterPro" id="IPR036390">
    <property type="entry name" value="WH_DNA-bd_sf"/>
</dbReference>
<dbReference type="Pfam" id="PF00027">
    <property type="entry name" value="cNMP_binding"/>
    <property type="match status" value="1"/>
</dbReference>
<dbReference type="PROSITE" id="PS51063">
    <property type="entry name" value="HTH_CRP_2"/>
    <property type="match status" value="1"/>
</dbReference>
<protein>
    <submittedName>
        <fullName evidence="6">Crp/Fnr family transcriptional regulator</fullName>
    </submittedName>
</protein>
<gene>
    <name evidence="6" type="ORF">H0I76_08145</name>
</gene>
<dbReference type="PANTHER" id="PTHR24567:SF75">
    <property type="entry name" value="FUMARATE AND NITRATE REDUCTION REGULATORY PROTEIN"/>
    <property type="match status" value="1"/>
</dbReference>
<dbReference type="InterPro" id="IPR018335">
    <property type="entry name" value="Tscrpt_reg_HTH_Crp-type_CS"/>
</dbReference>
<reference evidence="6" key="1">
    <citation type="submission" date="2020-12" db="EMBL/GenBank/DDBJ databases">
        <title>Bacterial taxonomy.</title>
        <authorList>
            <person name="Pan X."/>
        </authorList>
    </citation>
    <scope>NUCLEOTIDE SEQUENCE</scope>
    <source>
        <strain evidence="6">M0105</strain>
    </source>
</reference>
<evidence type="ECO:0000256" key="3">
    <source>
        <dbReference type="ARBA" id="ARBA00023163"/>
    </source>
</evidence>
<dbReference type="NCBIfam" id="NF045989">
    <property type="entry name" value="TransRegFnrLRhodb"/>
    <property type="match status" value="1"/>
</dbReference>
<dbReference type="InterPro" id="IPR000595">
    <property type="entry name" value="cNMP-bd_dom"/>
</dbReference>
<dbReference type="CDD" id="cd00038">
    <property type="entry name" value="CAP_ED"/>
    <property type="match status" value="1"/>
</dbReference>
<name>A0A8J7M6I5_9RHOB</name>
<dbReference type="Gene3D" id="2.60.120.10">
    <property type="entry name" value="Jelly Rolls"/>
    <property type="match status" value="1"/>
</dbReference>
<evidence type="ECO:0000259" key="4">
    <source>
        <dbReference type="PROSITE" id="PS50042"/>
    </source>
</evidence>
<dbReference type="InterPro" id="IPR012318">
    <property type="entry name" value="HTH_CRP"/>
</dbReference>
<keyword evidence="7" id="KW-1185">Reference proteome</keyword>
<dbReference type="GO" id="GO:0003700">
    <property type="term" value="F:DNA-binding transcription factor activity"/>
    <property type="evidence" value="ECO:0007669"/>
    <property type="project" value="InterPro"/>
</dbReference>
<dbReference type="PRINTS" id="PR00034">
    <property type="entry name" value="HTHCRP"/>
</dbReference>
<dbReference type="PANTHER" id="PTHR24567">
    <property type="entry name" value="CRP FAMILY TRANSCRIPTIONAL REGULATORY PROTEIN"/>
    <property type="match status" value="1"/>
</dbReference>
<dbReference type="EMBL" id="JAEHHL010000004">
    <property type="protein sequence ID" value="MBK0399156.1"/>
    <property type="molecule type" value="Genomic_DNA"/>
</dbReference>
<dbReference type="SMART" id="SM00100">
    <property type="entry name" value="cNMP"/>
    <property type="match status" value="1"/>
</dbReference>
<proteinExistence type="predicted"/>
<dbReference type="CDD" id="cd00092">
    <property type="entry name" value="HTH_CRP"/>
    <property type="match status" value="1"/>
</dbReference>
<evidence type="ECO:0000256" key="1">
    <source>
        <dbReference type="ARBA" id="ARBA00023015"/>
    </source>
</evidence>
<dbReference type="GO" id="GO:0003677">
    <property type="term" value="F:DNA binding"/>
    <property type="evidence" value="ECO:0007669"/>
    <property type="project" value="UniProtKB-KW"/>
</dbReference>
<dbReference type="PROSITE" id="PS50042">
    <property type="entry name" value="CNMP_BINDING_3"/>
    <property type="match status" value="1"/>
</dbReference>
<comment type="caution">
    <text evidence="6">The sequence shown here is derived from an EMBL/GenBank/DDBJ whole genome shotgun (WGS) entry which is preliminary data.</text>
</comment>